<feature type="signal peptide" evidence="1">
    <location>
        <begin position="1"/>
        <end position="23"/>
    </location>
</feature>
<gene>
    <name evidence="2" type="ORF">G8E00_08720</name>
</gene>
<name>A0A6G8RVR4_9GAMM</name>
<protein>
    <submittedName>
        <fullName evidence="2">Uncharacterized protein</fullName>
    </submittedName>
</protein>
<proteinExistence type="predicted"/>
<reference evidence="2 3" key="1">
    <citation type="submission" date="2020-03" db="EMBL/GenBank/DDBJ databases">
        <authorList>
            <person name="Zhu W."/>
        </authorList>
    </citation>
    <scope>NUCLEOTIDE SEQUENCE [LARGE SCALE GENOMIC DNA]</scope>
    <source>
        <strain evidence="2 3">323-1</strain>
    </source>
</reference>
<evidence type="ECO:0000313" key="2">
    <source>
        <dbReference type="EMBL" id="QIO06029.1"/>
    </source>
</evidence>
<evidence type="ECO:0000313" key="3">
    <source>
        <dbReference type="Proteomes" id="UP000502297"/>
    </source>
</evidence>
<dbReference type="KEGG" id="asha:G8E00_08720"/>
<feature type="chain" id="PRO_5026119199" evidence="1">
    <location>
        <begin position="24"/>
        <end position="156"/>
    </location>
</feature>
<keyword evidence="3" id="KW-1185">Reference proteome</keyword>
<sequence>MRSNTLFFAAFSLISTSIHCAHASELDQFLIEKKIIQQDYKIANKTALNEILKSISVEDSRVMPYQLDQNTLLEKIELYADHLNLQGRITTPDFAQFIQNIGEKKFKSSIQHNLIQNCDQLFEHHFQRSNPYTVNITLSSTLKNYSFKIKNSECKF</sequence>
<keyword evidence="1" id="KW-0732">Signal</keyword>
<dbReference type="Proteomes" id="UP000502297">
    <property type="component" value="Chromosome"/>
</dbReference>
<dbReference type="AlphaFoldDB" id="A0A6G8RVR4"/>
<organism evidence="2 3">
    <name type="scientific">Acinetobacter shaoyimingii</name>
    <dbReference type="NCBI Taxonomy" id="2715164"/>
    <lineage>
        <taxon>Bacteria</taxon>
        <taxon>Pseudomonadati</taxon>
        <taxon>Pseudomonadota</taxon>
        <taxon>Gammaproteobacteria</taxon>
        <taxon>Moraxellales</taxon>
        <taxon>Moraxellaceae</taxon>
        <taxon>Acinetobacter</taxon>
    </lineage>
</organism>
<accession>A0A6G8RVR4</accession>
<dbReference type="RefSeq" id="WP_166223759.1">
    <property type="nucleotide sequence ID" value="NZ_CP049801.1"/>
</dbReference>
<dbReference type="EMBL" id="CP049801">
    <property type="protein sequence ID" value="QIO06029.1"/>
    <property type="molecule type" value="Genomic_DNA"/>
</dbReference>
<evidence type="ECO:0000256" key="1">
    <source>
        <dbReference type="SAM" id="SignalP"/>
    </source>
</evidence>